<protein>
    <recommendedName>
        <fullName evidence="4">DUF397 domain-containing protein</fullName>
    </recommendedName>
</protein>
<keyword evidence="3" id="KW-1185">Reference proteome</keyword>
<gene>
    <name evidence="2" type="ORF">Pma05_77630</name>
</gene>
<dbReference type="Proteomes" id="UP000621500">
    <property type="component" value="Unassembled WGS sequence"/>
</dbReference>
<name>A0ABQ4F2Q6_9ACTN</name>
<organism evidence="2 3">
    <name type="scientific">Plantactinospora mayteni</name>
    <dbReference type="NCBI Taxonomy" id="566021"/>
    <lineage>
        <taxon>Bacteria</taxon>
        <taxon>Bacillati</taxon>
        <taxon>Actinomycetota</taxon>
        <taxon>Actinomycetes</taxon>
        <taxon>Micromonosporales</taxon>
        <taxon>Micromonosporaceae</taxon>
        <taxon>Plantactinospora</taxon>
    </lineage>
</organism>
<sequence length="82" mass="9025">MLMTYRGAKTGKVRKAPLVRVKHEGRYAAVASKGGWPTNPQCQAAQREPPRFEGIDTSSAPRRGWFVSTYPTAATEFQRASG</sequence>
<dbReference type="EMBL" id="BONX01000065">
    <property type="protein sequence ID" value="GIH01191.1"/>
    <property type="molecule type" value="Genomic_DNA"/>
</dbReference>
<dbReference type="Gene3D" id="2.30.110.10">
    <property type="entry name" value="Electron Transport, Fmn-binding Protein, Chain A"/>
    <property type="match status" value="1"/>
</dbReference>
<dbReference type="InterPro" id="IPR012349">
    <property type="entry name" value="Split_barrel_FMN-bd"/>
</dbReference>
<evidence type="ECO:0000256" key="1">
    <source>
        <dbReference type="SAM" id="MobiDB-lite"/>
    </source>
</evidence>
<dbReference type="InterPro" id="IPR004378">
    <property type="entry name" value="F420H2_quin_Rdtase"/>
</dbReference>
<evidence type="ECO:0008006" key="4">
    <source>
        <dbReference type="Google" id="ProtNLM"/>
    </source>
</evidence>
<dbReference type="RefSeq" id="WP_372441629.1">
    <property type="nucleotide sequence ID" value="NZ_BAAAZQ010000035.1"/>
</dbReference>
<comment type="caution">
    <text evidence="2">The sequence shown here is derived from an EMBL/GenBank/DDBJ whole genome shotgun (WGS) entry which is preliminary data.</text>
</comment>
<reference evidence="2 3" key="1">
    <citation type="submission" date="2021-01" db="EMBL/GenBank/DDBJ databases">
        <title>Whole genome shotgun sequence of Plantactinospora mayteni NBRC 109088.</title>
        <authorList>
            <person name="Komaki H."/>
            <person name="Tamura T."/>
        </authorList>
    </citation>
    <scope>NUCLEOTIDE SEQUENCE [LARGE SCALE GENOMIC DNA]</scope>
    <source>
        <strain evidence="2 3">NBRC 109088</strain>
    </source>
</reference>
<feature type="region of interest" description="Disordered" evidence="1">
    <location>
        <begin position="31"/>
        <end position="59"/>
    </location>
</feature>
<evidence type="ECO:0000313" key="2">
    <source>
        <dbReference type="EMBL" id="GIH01191.1"/>
    </source>
</evidence>
<evidence type="ECO:0000313" key="3">
    <source>
        <dbReference type="Proteomes" id="UP000621500"/>
    </source>
</evidence>
<proteinExistence type="predicted"/>
<dbReference type="Pfam" id="PF04075">
    <property type="entry name" value="F420H2_quin_red"/>
    <property type="match status" value="1"/>
</dbReference>
<accession>A0ABQ4F2Q6</accession>